<sequence length="269" mass="29276">MNPQPTLDVVIPCYNAAATLQEAVESALCQPEVGRIWLVDDGSQDETPQLMADLAARYPQVAAEYLPRNGGVALARNWGALQSGADFVAFLDADDAYERDALAAAYMALQQFDYVGLVRLALIPWGFPEHYTGHEAFNRGWLHLAMTVGGNMVFRRSVFLACGGFPQDDLFKRFGGEDGALGIAMIRSSVVGTLFDGGAPGVRHRYRAGIHAERLLDEVLFGRRPAALSPEHIGEAEAVTERICRRLAEVKAHAAFEQNGVMPVSPVYA</sequence>
<proteinExistence type="predicted"/>
<dbReference type="GO" id="GO:0016757">
    <property type="term" value="F:glycosyltransferase activity"/>
    <property type="evidence" value="ECO:0007669"/>
    <property type="project" value="UniProtKB-KW"/>
</dbReference>
<accession>A0A378UE04</accession>
<dbReference type="InterPro" id="IPR001173">
    <property type="entry name" value="Glyco_trans_2-like"/>
</dbReference>
<dbReference type="EMBL" id="UGQS01000001">
    <property type="protein sequence ID" value="STZ75606.1"/>
    <property type="molecule type" value="Genomic_DNA"/>
</dbReference>
<keyword evidence="2" id="KW-0328">Glycosyltransferase</keyword>
<dbReference type="PANTHER" id="PTHR43685">
    <property type="entry name" value="GLYCOSYLTRANSFERASE"/>
    <property type="match status" value="1"/>
</dbReference>
<organism evidence="2 3">
    <name type="scientific">Bergeriella denitrificans</name>
    <name type="common">Neisseria denitrificans</name>
    <dbReference type="NCBI Taxonomy" id="494"/>
    <lineage>
        <taxon>Bacteria</taxon>
        <taxon>Pseudomonadati</taxon>
        <taxon>Pseudomonadota</taxon>
        <taxon>Betaproteobacteria</taxon>
        <taxon>Neisseriales</taxon>
        <taxon>Neisseriaceae</taxon>
        <taxon>Bergeriella</taxon>
    </lineage>
</organism>
<evidence type="ECO:0000313" key="3">
    <source>
        <dbReference type="Proteomes" id="UP000254651"/>
    </source>
</evidence>
<feature type="domain" description="Glycosyltransferase 2-like" evidence="1">
    <location>
        <begin position="9"/>
        <end position="159"/>
    </location>
</feature>
<dbReference type="EC" id="2.4.1.-" evidence="2"/>
<protein>
    <submittedName>
        <fullName evidence="2">Glycosyltransferase</fullName>
        <ecNumber evidence="2">2.4.1.-</ecNumber>
    </submittedName>
</protein>
<dbReference type="Proteomes" id="UP000254651">
    <property type="component" value="Unassembled WGS sequence"/>
</dbReference>
<reference evidence="2 3" key="1">
    <citation type="submission" date="2018-06" db="EMBL/GenBank/DDBJ databases">
        <authorList>
            <consortium name="Pathogen Informatics"/>
            <person name="Doyle S."/>
        </authorList>
    </citation>
    <scope>NUCLEOTIDE SEQUENCE [LARGE SCALE GENOMIC DNA]</scope>
    <source>
        <strain evidence="2 3">NCTC10295</strain>
    </source>
</reference>
<keyword evidence="2" id="KW-0808">Transferase</keyword>
<dbReference type="AlphaFoldDB" id="A0A378UE04"/>
<dbReference type="InterPro" id="IPR029044">
    <property type="entry name" value="Nucleotide-diphossugar_trans"/>
</dbReference>
<dbReference type="SUPFAM" id="SSF53448">
    <property type="entry name" value="Nucleotide-diphospho-sugar transferases"/>
    <property type="match status" value="1"/>
</dbReference>
<keyword evidence="3" id="KW-1185">Reference proteome</keyword>
<name>A0A378UE04_BERDE</name>
<dbReference type="Pfam" id="PF00535">
    <property type="entry name" value="Glycos_transf_2"/>
    <property type="match status" value="1"/>
</dbReference>
<dbReference type="CDD" id="cd00761">
    <property type="entry name" value="Glyco_tranf_GTA_type"/>
    <property type="match status" value="1"/>
</dbReference>
<gene>
    <name evidence="2" type="primary">pgaC</name>
    <name evidence="2" type="ORF">NCTC10295_00347</name>
</gene>
<dbReference type="PANTHER" id="PTHR43685:SF2">
    <property type="entry name" value="GLYCOSYLTRANSFERASE 2-LIKE DOMAIN-CONTAINING PROTEIN"/>
    <property type="match status" value="1"/>
</dbReference>
<dbReference type="InterPro" id="IPR050834">
    <property type="entry name" value="Glycosyltransf_2"/>
</dbReference>
<dbReference type="Gene3D" id="3.90.550.10">
    <property type="entry name" value="Spore Coat Polysaccharide Biosynthesis Protein SpsA, Chain A"/>
    <property type="match status" value="1"/>
</dbReference>
<dbReference type="RefSeq" id="WP_066076634.1">
    <property type="nucleotide sequence ID" value="NZ_CP181246.1"/>
</dbReference>
<evidence type="ECO:0000259" key="1">
    <source>
        <dbReference type="Pfam" id="PF00535"/>
    </source>
</evidence>
<evidence type="ECO:0000313" key="2">
    <source>
        <dbReference type="EMBL" id="STZ75606.1"/>
    </source>
</evidence>